<proteinExistence type="inferred from homology"/>
<gene>
    <name evidence="5" type="ORF">B0A52_07189</name>
</gene>
<dbReference type="EMBL" id="NAJM01000031">
    <property type="protein sequence ID" value="RVX69213.1"/>
    <property type="molecule type" value="Genomic_DNA"/>
</dbReference>
<feature type="region of interest" description="Disordered" evidence="3">
    <location>
        <begin position="730"/>
        <end position="757"/>
    </location>
</feature>
<feature type="compositionally biased region" description="Polar residues" evidence="3">
    <location>
        <begin position="733"/>
        <end position="744"/>
    </location>
</feature>
<dbReference type="SUPFAM" id="SSF55874">
    <property type="entry name" value="ATPase domain of HSP90 chaperone/DNA topoisomerase II/histidine kinase"/>
    <property type="match status" value="1"/>
</dbReference>
<feature type="compositionally biased region" description="Low complexity" evidence="3">
    <location>
        <begin position="512"/>
        <end position="527"/>
    </location>
</feature>
<feature type="region of interest" description="Disordered" evidence="3">
    <location>
        <begin position="392"/>
        <end position="411"/>
    </location>
</feature>
<dbReference type="GO" id="GO:0140664">
    <property type="term" value="F:ATP-dependent DNA damage sensor activity"/>
    <property type="evidence" value="ECO:0007669"/>
    <property type="project" value="InterPro"/>
</dbReference>
<dbReference type="AlphaFoldDB" id="A0A438N0Y3"/>
<evidence type="ECO:0000313" key="5">
    <source>
        <dbReference type="EMBL" id="RVX69213.1"/>
    </source>
</evidence>
<dbReference type="Gene3D" id="3.30.565.10">
    <property type="entry name" value="Histidine kinase-like ATPase, C-terminal domain"/>
    <property type="match status" value="1"/>
</dbReference>
<dbReference type="Pfam" id="PF01119">
    <property type="entry name" value="DNA_mis_repair"/>
    <property type="match status" value="1"/>
</dbReference>
<feature type="domain" description="DNA mismatch repair protein S5" evidence="4">
    <location>
        <begin position="218"/>
        <end position="355"/>
    </location>
</feature>
<dbReference type="PANTHER" id="PTHR10073">
    <property type="entry name" value="DNA MISMATCH REPAIR PROTEIN MLH, PMS, MUTL"/>
    <property type="match status" value="1"/>
</dbReference>
<accession>A0A438N0Y3</accession>
<evidence type="ECO:0000256" key="3">
    <source>
        <dbReference type="SAM" id="MobiDB-lite"/>
    </source>
</evidence>
<feature type="region of interest" description="Disordered" evidence="3">
    <location>
        <begin position="440"/>
        <end position="569"/>
    </location>
</feature>
<comment type="similarity">
    <text evidence="1">Belongs to the DNA mismatch repair MutL/HexB family.</text>
</comment>
<feature type="compositionally biased region" description="Polar residues" evidence="3">
    <location>
        <begin position="609"/>
        <end position="626"/>
    </location>
</feature>
<dbReference type="Gene3D" id="3.30.230.10">
    <property type="match status" value="1"/>
</dbReference>
<evidence type="ECO:0000313" key="6">
    <source>
        <dbReference type="Proteomes" id="UP000288859"/>
    </source>
</evidence>
<dbReference type="InterPro" id="IPR036890">
    <property type="entry name" value="HATPase_C_sf"/>
</dbReference>
<dbReference type="Pfam" id="PF13589">
    <property type="entry name" value="HATPase_c_3"/>
    <property type="match status" value="1"/>
</dbReference>
<keyword evidence="2" id="KW-0227">DNA damage</keyword>
<dbReference type="GO" id="GO:0032389">
    <property type="term" value="C:MutLalpha complex"/>
    <property type="evidence" value="ECO:0007669"/>
    <property type="project" value="TreeGrafter"/>
</dbReference>
<dbReference type="GO" id="GO:0061982">
    <property type="term" value="P:meiosis I cell cycle process"/>
    <property type="evidence" value="ECO:0007669"/>
    <property type="project" value="UniProtKB-ARBA"/>
</dbReference>
<comment type="caution">
    <text evidence="5">The sequence shown here is derived from an EMBL/GenBank/DDBJ whole genome shotgun (WGS) entry which is preliminary data.</text>
</comment>
<feature type="region of interest" description="Disordered" evidence="3">
    <location>
        <begin position="364"/>
        <end position="384"/>
    </location>
</feature>
<dbReference type="InterPro" id="IPR020568">
    <property type="entry name" value="Ribosomal_Su5_D2-typ_SF"/>
</dbReference>
<dbReference type="PROSITE" id="PS00058">
    <property type="entry name" value="DNA_MISMATCH_REPAIR_1"/>
    <property type="match status" value="1"/>
</dbReference>
<name>A0A438N0Y3_EXOME</name>
<feature type="compositionally biased region" description="Low complexity" evidence="3">
    <location>
        <begin position="627"/>
        <end position="640"/>
    </location>
</feature>
<dbReference type="PANTHER" id="PTHR10073:SF41">
    <property type="entry name" value="MISMATCH REPAIR PROTEIN, PUTATIVE (AFU_ORTHOLOGUE AFUA_8G05820)-RELATED"/>
    <property type="match status" value="1"/>
</dbReference>
<protein>
    <recommendedName>
        <fullName evidence="4">DNA mismatch repair protein S5 domain-containing protein</fullName>
    </recommendedName>
</protein>
<dbReference type="VEuPathDB" id="FungiDB:PV10_03252"/>
<dbReference type="FunFam" id="3.30.565.10:FF:000017">
    <property type="entry name" value="PMS1 homolog 1, mismatch repair system component"/>
    <property type="match status" value="1"/>
</dbReference>
<dbReference type="Proteomes" id="UP000288859">
    <property type="component" value="Unassembled WGS sequence"/>
</dbReference>
<dbReference type="InterPro" id="IPR013507">
    <property type="entry name" value="DNA_mismatch_S5_2-like"/>
</dbReference>
<reference evidence="5 6" key="1">
    <citation type="submission" date="2017-03" db="EMBL/GenBank/DDBJ databases">
        <title>Genomes of endolithic fungi from Antarctica.</title>
        <authorList>
            <person name="Coleine C."/>
            <person name="Masonjones S."/>
            <person name="Stajich J.E."/>
        </authorList>
    </citation>
    <scope>NUCLEOTIDE SEQUENCE [LARGE SCALE GENOMIC DNA]</scope>
    <source>
        <strain evidence="5 6">CCFEE 6314</strain>
    </source>
</reference>
<feature type="compositionally biased region" description="Polar residues" evidence="3">
    <location>
        <begin position="440"/>
        <end position="453"/>
    </location>
</feature>
<dbReference type="GO" id="GO:0006298">
    <property type="term" value="P:mismatch repair"/>
    <property type="evidence" value="ECO:0007669"/>
    <property type="project" value="InterPro"/>
</dbReference>
<feature type="region of interest" description="Disordered" evidence="3">
    <location>
        <begin position="609"/>
        <end position="653"/>
    </location>
</feature>
<dbReference type="InterPro" id="IPR002099">
    <property type="entry name" value="MutL/Mlh/PMS"/>
</dbReference>
<sequence length="885" mass="96942">MPIEALPASTSRAIGSTLVLGDARSVVKELLDNALDAEATSINIEISTNTLDVIQVRDNGTGIAAQDRPLLCKRGCTSKIRSLNDLSRLGGTFLGFRGEALASIVELSKAVTITTRLHGEMVGTSLEFNSSGTSSSSSASHPLGTTFRVQNFLQEIPVRRQTALKHASRTLQSIKAMLATYAFARPHVRLSFKVLKAKSDQANWTYAPGPKDTLLDIASKVVGKETVSSCTIESAKFDESLVDAENGWELEALLLSPGTDSKSRNLGSYISIDGRPVASNRGTIKEILNIYKGYYQATLSTSTTLSSSKLFIFLRINCPPESYDVNIEPAKDEVLFFNPSRLLSLCEALFQKVYGQLKDREVDSELSSHDHSSKPTKNTLLSVAGPQGLSGHPTIFEISSTPAADSPIDQGVVSGPFTTAAVKNRVLPSSNDTVQHESLYNLSSNRSPDNFNNEEARLPTTRGTSLNEVRPPQVSQLLSPSPSPIIESRYQNPGPPMRRRARATNGVEPQGSDSPPQQAPSRSSSRRTVLQAWLTPQTQKRRPPLPSPTRLPISGSSRGLSDQHDSILGSPEATENQRMFANEVLHIGQRQKPFRIPFKASSAGLAQEQSTAMTAISPSDSSQLINETTSPSSPSEQSEPSQRRLSLPLTPRTVQNDTELQEIMDFEHRKKAAIAYQRRTALGRPPKPIAEVLGISRRGAEWESIASEEQASSLPCTSVMTADQDAFNERFGQPQTRPSKSPQPRSRHTPVNMGSSMLTPRFESVSQDSDHLTLARSPSPVSSFLSSNDPRAYLIRTRQRHTINKPCRLEEGVNSIKDLVQLLTTVDTYVSQGPNPYVQFQELEKAQDWQEKLREMITTQYHSQDGGDMRIISKSLAISLTIMEE</sequence>
<organism evidence="5 6">
    <name type="scientific">Exophiala mesophila</name>
    <name type="common">Black yeast-like fungus</name>
    <dbReference type="NCBI Taxonomy" id="212818"/>
    <lineage>
        <taxon>Eukaryota</taxon>
        <taxon>Fungi</taxon>
        <taxon>Dikarya</taxon>
        <taxon>Ascomycota</taxon>
        <taxon>Pezizomycotina</taxon>
        <taxon>Eurotiomycetes</taxon>
        <taxon>Chaetothyriomycetidae</taxon>
        <taxon>Chaetothyriales</taxon>
        <taxon>Herpotrichiellaceae</taxon>
        <taxon>Exophiala</taxon>
    </lineage>
</organism>
<dbReference type="InterPro" id="IPR038973">
    <property type="entry name" value="MutL/Mlh/Pms-like"/>
</dbReference>
<dbReference type="OrthoDB" id="10263226at2759"/>
<feature type="compositionally biased region" description="Low complexity" evidence="3">
    <location>
        <begin position="471"/>
        <end position="488"/>
    </location>
</feature>
<evidence type="ECO:0000256" key="2">
    <source>
        <dbReference type="ARBA" id="ARBA00022763"/>
    </source>
</evidence>
<evidence type="ECO:0000259" key="4">
    <source>
        <dbReference type="SMART" id="SM01340"/>
    </source>
</evidence>
<dbReference type="InterPro" id="IPR014762">
    <property type="entry name" value="DNA_mismatch_repair_CS"/>
</dbReference>
<dbReference type="NCBIfam" id="TIGR00585">
    <property type="entry name" value="mutl"/>
    <property type="match status" value="1"/>
</dbReference>
<feature type="compositionally biased region" description="Basic and acidic residues" evidence="3">
    <location>
        <begin position="364"/>
        <end position="373"/>
    </location>
</feature>
<dbReference type="SMART" id="SM01340">
    <property type="entry name" value="DNA_mis_repair"/>
    <property type="match status" value="1"/>
</dbReference>
<dbReference type="GO" id="GO:0030983">
    <property type="term" value="F:mismatched DNA binding"/>
    <property type="evidence" value="ECO:0007669"/>
    <property type="project" value="InterPro"/>
</dbReference>
<dbReference type="InterPro" id="IPR014721">
    <property type="entry name" value="Ribsml_uS5_D2-typ_fold_subgr"/>
</dbReference>
<dbReference type="SUPFAM" id="SSF54211">
    <property type="entry name" value="Ribosomal protein S5 domain 2-like"/>
    <property type="match status" value="1"/>
</dbReference>
<dbReference type="GO" id="GO:0016887">
    <property type="term" value="F:ATP hydrolysis activity"/>
    <property type="evidence" value="ECO:0007669"/>
    <property type="project" value="InterPro"/>
</dbReference>
<evidence type="ECO:0000256" key="1">
    <source>
        <dbReference type="ARBA" id="ARBA00006082"/>
    </source>
</evidence>
<dbReference type="GO" id="GO:0005524">
    <property type="term" value="F:ATP binding"/>
    <property type="evidence" value="ECO:0007669"/>
    <property type="project" value="InterPro"/>
</dbReference>